<keyword evidence="1 3" id="KW-0378">Hydrolase</keyword>
<dbReference type="GO" id="GO:0016787">
    <property type="term" value="F:hydrolase activity"/>
    <property type="evidence" value="ECO:0007669"/>
    <property type="project" value="UniProtKB-KW"/>
</dbReference>
<dbReference type="Proteomes" id="UP000028880">
    <property type="component" value="Unassembled WGS sequence"/>
</dbReference>
<proteinExistence type="predicted"/>
<accession>A0A024JU97</accession>
<dbReference type="Pfam" id="PF07859">
    <property type="entry name" value="Abhydrolase_3"/>
    <property type="match status" value="1"/>
</dbReference>
<dbReference type="InterPro" id="IPR050300">
    <property type="entry name" value="GDXG_lipolytic_enzyme"/>
</dbReference>
<dbReference type="Gene3D" id="3.40.50.1820">
    <property type="entry name" value="alpha/beta hydrolase"/>
    <property type="match status" value="1"/>
</dbReference>
<dbReference type="OrthoDB" id="9803828at2"/>
<dbReference type="AlphaFoldDB" id="A0A024JU97"/>
<evidence type="ECO:0000313" key="3">
    <source>
        <dbReference type="EMBL" id="CDO87149.1"/>
    </source>
</evidence>
<dbReference type="InterPro" id="IPR029058">
    <property type="entry name" value="AB_hydrolase_fold"/>
</dbReference>
<dbReference type="SUPFAM" id="SSF53474">
    <property type="entry name" value="alpha/beta-Hydrolases"/>
    <property type="match status" value="1"/>
</dbReference>
<reference evidence="3" key="1">
    <citation type="journal article" date="2014" name="Genome Announc.">
        <title>Draft Genome Sequence of Mycobacterium triplex DSM 44626.</title>
        <authorList>
            <person name="Sassi M."/>
            <person name="Croce O."/>
            <person name="Robert C."/>
            <person name="Raoult D."/>
            <person name="Drancourt M."/>
        </authorList>
    </citation>
    <scope>NUCLEOTIDE SEQUENCE [LARGE SCALE GENOMIC DNA]</scope>
    <source>
        <strain evidence="3">DSM 44626</strain>
    </source>
</reference>
<evidence type="ECO:0000259" key="2">
    <source>
        <dbReference type="Pfam" id="PF07859"/>
    </source>
</evidence>
<name>A0A024JU97_9MYCO</name>
<dbReference type="STRING" id="47839.BN973_01500"/>
<dbReference type="PANTHER" id="PTHR48081">
    <property type="entry name" value="AB HYDROLASE SUPERFAMILY PROTEIN C4A8.06C"/>
    <property type="match status" value="1"/>
</dbReference>
<evidence type="ECO:0000256" key="1">
    <source>
        <dbReference type="ARBA" id="ARBA00022801"/>
    </source>
</evidence>
<reference evidence="3" key="2">
    <citation type="submission" date="2014-04" db="EMBL/GenBank/DDBJ databases">
        <authorList>
            <person name="Xu Y.W."/>
            <person name="Yang Q."/>
        </authorList>
    </citation>
    <scope>NUCLEOTIDE SEQUENCE</scope>
    <source>
        <strain evidence="3">DSM 44626</strain>
    </source>
</reference>
<dbReference type="EMBL" id="HG964446">
    <property type="protein sequence ID" value="CDO87149.1"/>
    <property type="molecule type" value="Genomic_DNA"/>
</dbReference>
<sequence length="309" mass="33282">MAPLHPQAKEFLSIVGGAPEFDSQSIAQSRAEMRQAIALTGTPAEVHKVEDTTLAAPQGPIQVRVYWPRQSENQPVLIYFHGGGWVAGDLDLADTTARDLAIYGDIVVISVDYRLAPENPHPAAVDDALAVTRSVLAGEIDGIDRFRVAVGGDSAGGNLAAVVSQQLRHERGLVHQVLVYPVTQATVGATESYRRYGEDHFVTSRAMKYFFASYAPNVDPTDPTLAPLANPDLTGLPAATVVTSECDPLCDETEAYAAAMQAAGIAVEYRRYDGQVHPFLYMAGVIDDAVDARRFIGEALQRAMKSTRS</sequence>
<organism evidence="3">
    <name type="scientific">Mycobacterium triplex</name>
    <dbReference type="NCBI Taxonomy" id="47839"/>
    <lineage>
        <taxon>Bacteria</taxon>
        <taxon>Bacillati</taxon>
        <taxon>Actinomycetota</taxon>
        <taxon>Actinomycetes</taxon>
        <taxon>Mycobacteriales</taxon>
        <taxon>Mycobacteriaceae</taxon>
        <taxon>Mycobacterium</taxon>
        <taxon>Mycobacterium simiae complex</taxon>
    </lineage>
</organism>
<feature type="domain" description="Alpha/beta hydrolase fold-3" evidence="2">
    <location>
        <begin position="77"/>
        <end position="280"/>
    </location>
</feature>
<dbReference type="InterPro" id="IPR013094">
    <property type="entry name" value="AB_hydrolase_3"/>
</dbReference>
<protein>
    <submittedName>
        <fullName evidence="3">Alpha/beta hydrolase domain-containing protein</fullName>
    </submittedName>
</protein>
<dbReference type="RefSeq" id="WP_036466912.1">
    <property type="nucleotide sequence ID" value="NZ_HG964446.1"/>
</dbReference>
<dbReference type="HOGENOM" id="CLU_012494_6_2_11"/>
<dbReference type="PANTHER" id="PTHR48081:SF8">
    <property type="entry name" value="ALPHA_BETA HYDROLASE FOLD-3 DOMAIN-CONTAINING PROTEIN-RELATED"/>
    <property type="match status" value="1"/>
</dbReference>
<gene>
    <name evidence="3" type="ORF">BN973_01500</name>
</gene>